<reference evidence="1 2" key="1">
    <citation type="submission" date="2017-11" db="EMBL/GenBank/DDBJ databases">
        <title>Complete genome of a free-living desiccation-tolerant cyanobacterium and its photosynthetic adaptation to extreme terrestrial habitat.</title>
        <authorList>
            <person name="Shang J."/>
        </authorList>
    </citation>
    <scope>NUCLEOTIDE SEQUENCE [LARGE SCALE GENOMIC DNA]</scope>
    <source>
        <strain evidence="1 2">CCNUN1</strain>
    </source>
</reference>
<sequence length="45" mass="5373">MKNHIYSTFDLSKSLEHFQEKVTKLLELTNISEWDGHVLENVRKN</sequence>
<evidence type="ECO:0000313" key="2">
    <source>
        <dbReference type="Proteomes" id="UP000232003"/>
    </source>
</evidence>
<evidence type="ECO:0000313" key="1">
    <source>
        <dbReference type="EMBL" id="AUB34981.1"/>
    </source>
</evidence>
<organism evidence="1 2">
    <name type="scientific">Nostoc flagelliforme CCNUN1</name>
    <dbReference type="NCBI Taxonomy" id="2038116"/>
    <lineage>
        <taxon>Bacteria</taxon>
        <taxon>Bacillati</taxon>
        <taxon>Cyanobacteriota</taxon>
        <taxon>Cyanophyceae</taxon>
        <taxon>Nostocales</taxon>
        <taxon>Nostocaceae</taxon>
        <taxon>Nostoc</taxon>
    </lineage>
</organism>
<dbReference type="Proteomes" id="UP000232003">
    <property type="component" value="Chromosome"/>
</dbReference>
<keyword evidence="2" id="KW-1185">Reference proteome</keyword>
<name>A0A2K8SHQ6_9NOSO</name>
<protein>
    <submittedName>
        <fullName evidence="1">Uncharacterized protein</fullName>
    </submittedName>
</protein>
<dbReference type="OrthoDB" id="475019at2"/>
<proteinExistence type="predicted"/>
<gene>
    <name evidence="1" type="ORF">COO91_00829</name>
</gene>
<dbReference type="KEGG" id="nfl:COO91_00829"/>
<dbReference type="AlphaFoldDB" id="A0A2K8SHQ6"/>
<accession>A0A2K8SHQ6</accession>
<dbReference type="EMBL" id="CP024785">
    <property type="protein sequence ID" value="AUB34981.1"/>
    <property type="molecule type" value="Genomic_DNA"/>
</dbReference>